<dbReference type="Proteomes" id="UP000250321">
    <property type="component" value="Unassembled WGS sequence"/>
</dbReference>
<keyword evidence="2" id="KW-1185">Reference proteome</keyword>
<proteinExistence type="predicted"/>
<organism evidence="1 2">
    <name type="scientific">Prunus yedoensis var. nudiflora</name>
    <dbReference type="NCBI Taxonomy" id="2094558"/>
    <lineage>
        <taxon>Eukaryota</taxon>
        <taxon>Viridiplantae</taxon>
        <taxon>Streptophyta</taxon>
        <taxon>Embryophyta</taxon>
        <taxon>Tracheophyta</taxon>
        <taxon>Spermatophyta</taxon>
        <taxon>Magnoliopsida</taxon>
        <taxon>eudicotyledons</taxon>
        <taxon>Gunneridae</taxon>
        <taxon>Pentapetalae</taxon>
        <taxon>rosids</taxon>
        <taxon>fabids</taxon>
        <taxon>Rosales</taxon>
        <taxon>Rosaceae</taxon>
        <taxon>Amygdaloideae</taxon>
        <taxon>Amygdaleae</taxon>
        <taxon>Prunus</taxon>
    </lineage>
</organism>
<name>A0A314U8Y9_PRUYE</name>
<comment type="caution">
    <text evidence="1">The sequence shown here is derived from an EMBL/GenBank/DDBJ whole genome shotgun (WGS) entry which is preliminary data.</text>
</comment>
<dbReference type="OrthoDB" id="1194198at2759"/>
<evidence type="ECO:0000313" key="1">
    <source>
        <dbReference type="EMBL" id="PQM33588.1"/>
    </source>
</evidence>
<dbReference type="EMBL" id="PJQY01003904">
    <property type="protein sequence ID" value="PQM33588.1"/>
    <property type="molecule type" value="Genomic_DNA"/>
</dbReference>
<sequence>MQHSYFGSHQRAPLQLALNHFSTLRDYLEHFDCSKKLKLYIHDAEGVMFPEDFREAFPSPLPNLKHLNIVMNSAERG</sequence>
<dbReference type="AlphaFoldDB" id="A0A314U8Y9"/>
<protein>
    <submittedName>
        <fullName evidence="1">F-box protein</fullName>
    </submittedName>
</protein>
<gene>
    <name evidence="1" type="ORF">Pyn_05257</name>
</gene>
<evidence type="ECO:0000313" key="2">
    <source>
        <dbReference type="Proteomes" id="UP000250321"/>
    </source>
</evidence>
<reference evidence="1 2" key="1">
    <citation type="submission" date="2018-02" db="EMBL/GenBank/DDBJ databases">
        <title>Draft genome of wild Prunus yedoensis var. nudiflora.</title>
        <authorList>
            <person name="Baek S."/>
            <person name="Kim J.-H."/>
            <person name="Choi K."/>
            <person name="Kim G.-B."/>
            <person name="Cho A."/>
            <person name="Jang H."/>
            <person name="Shin C.-H."/>
            <person name="Yu H.-J."/>
            <person name="Mun J.-H."/>
        </authorList>
    </citation>
    <scope>NUCLEOTIDE SEQUENCE [LARGE SCALE GENOMIC DNA]</scope>
    <source>
        <strain evidence="2">cv. Jeju island</strain>
        <tissue evidence="1">Leaf</tissue>
    </source>
</reference>
<accession>A0A314U8Y9</accession>